<dbReference type="PIRSF" id="PIRSF004669">
    <property type="entry name" value="FliQ"/>
    <property type="match status" value="1"/>
</dbReference>
<accession>A0A5K7Z0D5</accession>
<dbReference type="InterPro" id="IPR002191">
    <property type="entry name" value="Bac_export_3"/>
</dbReference>
<keyword evidence="6 9" id="KW-1133">Transmembrane helix</keyword>
<keyword evidence="5 9" id="KW-0812">Transmembrane</keyword>
<feature type="transmembrane region" description="Helical" evidence="9">
    <location>
        <begin position="17"/>
        <end position="38"/>
    </location>
</feature>
<proteinExistence type="inferred from homology"/>
<dbReference type="PANTHER" id="PTHR34040:SF2">
    <property type="entry name" value="FLAGELLAR BIOSYNTHETIC PROTEIN FLIQ"/>
    <property type="match status" value="1"/>
</dbReference>
<evidence type="ECO:0000256" key="1">
    <source>
        <dbReference type="ARBA" id="ARBA00004651"/>
    </source>
</evidence>
<dbReference type="GO" id="GO:0005886">
    <property type="term" value="C:plasma membrane"/>
    <property type="evidence" value="ECO:0007669"/>
    <property type="project" value="UniProtKB-SubCell"/>
</dbReference>
<dbReference type="KEGG" id="dwd:DSCW_11260"/>
<dbReference type="AlphaFoldDB" id="A0A5K7Z0D5"/>
<keyword evidence="10" id="KW-0966">Cell projection</keyword>
<dbReference type="Pfam" id="PF01313">
    <property type="entry name" value="Bac_export_3"/>
    <property type="match status" value="1"/>
</dbReference>
<dbReference type="RefSeq" id="WP_155302791.1">
    <property type="nucleotide sequence ID" value="NZ_AP021875.1"/>
</dbReference>
<evidence type="ECO:0000256" key="2">
    <source>
        <dbReference type="ARBA" id="ARBA00006156"/>
    </source>
</evidence>
<sequence length="89" mass="9908">MTPEFVTGFFLEAIKTAIFLAAPMLAVGLISGVLVSMFQAATQINEMTLVFVPKMLGVALALLFFFPWMMKVIIGFTQNLFINLPTYIR</sequence>
<name>A0A5K7Z0D5_9BACT</name>
<comment type="similarity">
    <text evidence="2 9">Belongs to the FliQ/MopD/SpaQ family.</text>
</comment>
<keyword evidence="10" id="KW-0282">Flagellum</keyword>
<evidence type="ECO:0000256" key="9">
    <source>
        <dbReference type="RuleBase" id="RU364090"/>
    </source>
</evidence>
<dbReference type="GO" id="GO:0009425">
    <property type="term" value="C:bacterial-type flagellum basal body"/>
    <property type="evidence" value="ECO:0007669"/>
    <property type="project" value="UniProtKB-SubCell"/>
</dbReference>
<keyword evidence="4 9" id="KW-1003">Cell membrane</keyword>
<keyword evidence="7 9" id="KW-0472">Membrane</keyword>
<keyword evidence="10" id="KW-0969">Cilium</keyword>
<feature type="transmembrane region" description="Helical" evidence="9">
    <location>
        <begin position="50"/>
        <end position="70"/>
    </location>
</feature>
<evidence type="ECO:0000256" key="7">
    <source>
        <dbReference type="ARBA" id="ARBA00023136"/>
    </source>
</evidence>
<dbReference type="PANTHER" id="PTHR34040">
    <property type="entry name" value="FLAGELLAR BIOSYNTHETIC PROTEIN FLIQ"/>
    <property type="match status" value="1"/>
</dbReference>
<reference evidence="10 11" key="1">
    <citation type="submission" date="2019-11" db="EMBL/GenBank/DDBJ databases">
        <title>Comparative genomics of hydrocarbon-degrading Desulfosarcina strains.</title>
        <authorList>
            <person name="Watanabe M."/>
            <person name="Kojima H."/>
            <person name="Fukui M."/>
        </authorList>
    </citation>
    <scope>NUCLEOTIDE SEQUENCE [LARGE SCALE GENOMIC DNA]</scope>
    <source>
        <strain evidence="10 11">PP31</strain>
    </source>
</reference>
<evidence type="ECO:0000256" key="8">
    <source>
        <dbReference type="ARBA" id="ARBA00023143"/>
    </source>
</evidence>
<evidence type="ECO:0000256" key="3">
    <source>
        <dbReference type="ARBA" id="ARBA00021718"/>
    </source>
</evidence>
<keyword evidence="8 9" id="KW-0975">Bacterial flagellum</keyword>
<dbReference type="InterPro" id="IPR006305">
    <property type="entry name" value="FliQ"/>
</dbReference>
<comment type="subcellular location">
    <subcellularLocation>
        <location evidence="1 9">Cell membrane</location>
        <topology evidence="1">Multi-pass membrane protein</topology>
    </subcellularLocation>
    <subcellularLocation>
        <location evidence="9">Bacterial flagellum basal body</location>
    </subcellularLocation>
</comment>
<evidence type="ECO:0000313" key="11">
    <source>
        <dbReference type="Proteomes" id="UP000427769"/>
    </source>
</evidence>
<evidence type="ECO:0000313" key="10">
    <source>
        <dbReference type="EMBL" id="BBO73709.1"/>
    </source>
</evidence>
<evidence type="ECO:0000256" key="6">
    <source>
        <dbReference type="ARBA" id="ARBA00022989"/>
    </source>
</evidence>
<gene>
    <name evidence="9 10" type="primary">fliQ</name>
    <name evidence="10" type="ORF">DSCW_11260</name>
</gene>
<organism evidence="10 11">
    <name type="scientific">Desulfosarcina widdelii</name>
    <dbReference type="NCBI Taxonomy" id="947919"/>
    <lineage>
        <taxon>Bacteria</taxon>
        <taxon>Pseudomonadati</taxon>
        <taxon>Thermodesulfobacteriota</taxon>
        <taxon>Desulfobacteria</taxon>
        <taxon>Desulfobacterales</taxon>
        <taxon>Desulfosarcinaceae</taxon>
        <taxon>Desulfosarcina</taxon>
    </lineage>
</organism>
<dbReference type="OrthoDB" id="9806440at2"/>
<dbReference type="PRINTS" id="PR00952">
    <property type="entry name" value="TYPE3IMQPROT"/>
</dbReference>
<keyword evidence="11" id="KW-1185">Reference proteome</keyword>
<dbReference type="NCBIfam" id="TIGR01402">
    <property type="entry name" value="fliQ"/>
    <property type="match status" value="1"/>
</dbReference>
<dbReference type="GO" id="GO:0009306">
    <property type="term" value="P:protein secretion"/>
    <property type="evidence" value="ECO:0007669"/>
    <property type="project" value="InterPro"/>
</dbReference>
<comment type="function">
    <text evidence="9">Role in flagellar biosynthesis.</text>
</comment>
<evidence type="ECO:0000256" key="4">
    <source>
        <dbReference type="ARBA" id="ARBA00022475"/>
    </source>
</evidence>
<evidence type="ECO:0000256" key="5">
    <source>
        <dbReference type="ARBA" id="ARBA00022692"/>
    </source>
</evidence>
<dbReference type="Proteomes" id="UP000427769">
    <property type="component" value="Chromosome"/>
</dbReference>
<protein>
    <recommendedName>
        <fullName evidence="3 9">Flagellar biosynthetic protein FliQ</fullName>
    </recommendedName>
</protein>
<dbReference type="EMBL" id="AP021875">
    <property type="protein sequence ID" value="BBO73709.1"/>
    <property type="molecule type" value="Genomic_DNA"/>
</dbReference>
<dbReference type="GO" id="GO:0044780">
    <property type="term" value="P:bacterial-type flagellum assembly"/>
    <property type="evidence" value="ECO:0007669"/>
    <property type="project" value="InterPro"/>
</dbReference>